<reference evidence="2" key="1">
    <citation type="journal article" date="2015" name="Genome Announc.">
        <title>Genome sequence of the AIDS-associated pathogen Penicillium marneffei (ATCC18224) and its near taxonomic relative Talaromyces stipitatus (ATCC10500).</title>
        <authorList>
            <person name="Nierman W.C."/>
            <person name="Fedorova-Abrams N.D."/>
            <person name="Andrianopoulos A."/>
        </authorList>
    </citation>
    <scope>NUCLEOTIDE SEQUENCE [LARGE SCALE GENOMIC DNA]</scope>
    <source>
        <strain evidence="2">ATCC 10500 / CBS 375.48 / QM 6759 / NRRL 1006</strain>
    </source>
</reference>
<keyword evidence="2" id="KW-1185">Reference proteome</keyword>
<evidence type="ECO:0000313" key="2">
    <source>
        <dbReference type="Proteomes" id="UP000001745"/>
    </source>
</evidence>
<organism evidence="1 2">
    <name type="scientific">Talaromyces stipitatus (strain ATCC 10500 / CBS 375.48 / QM 6759 / NRRL 1006)</name>
    <name type="common">Penicillium stipitatum</name>
    <dbReference type="NCBI Taxonomy" id="441959"/>
    <lineage>
        <taxon>Eukaryota</taxon>
        <taxon>Fungi</taxon>
        <taxon>Dikarya</taxon>
        <taxon>Ascomycota</taxon>
        <taxon>Pezizomycotina</taxon>
        <taxon>Eurotiomycetes</taxon>
        <taxon>Eurotiomycetidae</taxon>
        <taxon>Eurotiales</taxon>
        <taxon>Trichocomaceae</taxon>
        <taxon>Talaromyces</taxon>
        <taxon>Talaromyces sect. Talaromyces</taxon>
    </lineage>
</organism>
<gene>
    <name evidence="1" type="ORF">TSTA_105680</name>
</gene>
<dbReference type="AlphaFoldDB" id="B8MPB8"/>
<protein>
    <submittedName>
        <fullName evidence="1">Uncharacterized protein</fullName>
    </submittedName>
</protein>
<dbReference type="EMBL" id="EQ962658">
    <property type="protein sequence ID" value="EED14357.1"/>
    <property type="molecule type" value="Genomic_DNA"/>
</dbReference>
<sequence length="137" mass="15975">MDWLVSHNFNVSARIIGCSPLHILISGRPKRNVLAAPSTFLEYPSQREAKSDQLCFISSWDMDKTYDEHPPIYLHYLIDWKVKLNNRTVTKVTEPDVVLAPGAYWQKVLKKVERVKAEKYLVTDALGWRILQSWLLY</sequence>
<dbReference type="Proteomes" id="UP000001745">
    <property type="component" value="Unassembled WGS sequence"/>
</dbReference>
<dbReference type="HOGENOM" id="CLU_1866463_0_0_1"/>
<proteinExistence type="predicted"/>
<name>B8MPB8_TALSN</name>
<dbReference type="RefSeq" id="XP_002486595.1">
    <property type="nucleotide sequence ID" value="XM_002486550.1"/>
</dbReference>
<dbReference type="OrthoDB" id="4232626at2759"/>
<evidence type="ECO:0000313" key="1">
    <source>
        <dbReference type="EMBL" id="EED14357.1"/>
    </source>
</evidence>
<accession>B8MPB8</accession>
<dbReference type="InParanoid" id="B8MPB8"/>
<dbReference type="GeneID" id="8100427"/>
<dbReference type="PhylomeDB" id="B8MPB8"/>
<dbReference type="VEuPathDB" id="FungiDB:TSTA_105680"/>